<feature type="domain" description="HAMP" evidence="8">
    <location>
        <begin position="305"/>
        <end position="357"/>
    </location>
</feature>
<keyword evidence="4" id="KW-0808">Transferase</keyword>
<dbReference type="InterPro" id="IPR003660">
    <property type="entry name" value="HAMP_dom"/>
</dbReference>
<dbReference type="SUPFAM" id="SSF158472">
    <property type="entry name" value="HAMP domain-like"/>
    <property type="match status" value="1"/>
</dbReference>
<dbReference type="InterPro" id="IPR050640">
    <property type="entry name" value="Bact_2-comp_sensor_kinase"/>
</dbReference>
<reference evidence="9 10" key="1">
    <citation type="submission" date="2018-05" db="EMBL/GenBank/DDBJ databases">
        <title>Genomic Encyclopedia of Type Strains, Phase IV (KMG-IV): sequencing the most valuable type-strain genomes for metagenomic binning, comparative biology and taxonomic classification.</title>
        <authorList>
            <person name="Goeker M."/>
        </authorList>
    </citation>
    <scope>NUCLEOTIDE SEQUENCE [LARGE SCALE GENOMIC DNA]</scope>
    <source>
        <strain evidence="9 10">DSM 28556</strain>
    </source>
</reference>
<dbReference type="AlphaFoldDB" id="A0A2V3W5Y0"/>
<accession>A0A2V3W5Y0</accession>
<evidence type="ECO:0000256" key="6">
    <source>
        <dbReference type="ARBA" id="ARBA00023136"/>
    </source>
</evidence>
<dbReference type="Proteomes" id="UP000247978">
    <property type="component" value="Unassembled WGS sequence"/>
</dbReference>
<name>A0A2V3W5Y0_9BACI</name>
<evidence type="ECO:0000313" key="9">
    <source>
        <dbReference type="EMBL" id="PXW89420.1"/>
    </source>
</evidence>
<dbReference type="CDD" id="cd06225">
    <property type="entry name" value="HAMP"/>
    <property type="match status" value="1"/>
</dbReference>
<evidence type="ECO:0000259" key="8">
    <source>
        <dbReference type="PROSITE" id="PS50885"/>
    </source>
</evidence>
<dbReference type="Pfam" id="PF02518">
    <property type="entry name" value="HATPase_c"/>
    <property type="match status" value="1"/>
</dbReference>
<dbReference type="OrthoDB" id="9776552at2"/>
<dbReference type="GO" id="GO:0005886">
    <property type="term" value="C:plasma membrane"/>
    <property type="evidence" value="ECO:0007669"/>
    <property type="project" value="UniProtKB-SubCell"/>
</dbReference>
<keyword evidence="7" id="KW-0812">Transmembrane</keyword>
<evidence type="ECO:0000256" key="2">
    <source>
        <dbReference type="ARBA" id="ARBA00022475"/>
    </source>
</evidence>
<comment type="subcellular location">
    <subcellularLocation>
        <location evidence="1">Cell membrane</location>
        <topology evidence="1">Multi-pass membrane protein</topology>
    </subcellularLocation>
</comment>
<dbReference type="Gene3D" id="6.10.340.10">
    <property type="match status" value="1"/>
</dbReference>
<dbReference type="InterPro" id="IPR036890">
    <property type="entry name" value="HATPase_C_sf"/>
</dbReference>
<dbReference type="InterPro" id="IPR010559">
    <property type="entry name" value="Sig_transdc_His_kin_internal"/>
</dbReference>
<proteinExistence type="predicted"/>
<evidence type="ECO:0000256" key="1">
    <source>
        <dbReference type="ARBA" id="ARBA00004651"/>
    </source>
</evidence>
<evidence type="ECO:0000256" key="4">
    <source>
        <dbReference type="ARBA" id="ARBA00022679"/>
    </source>
</evidence>
<dbReference type="InterPro" id="IPR003594">
    <property type="entry name" value="HATPase_dom"/>
</dbReference>
<evidence type="ECO:0000256" key="7">
    <source>
        <dbReference type="SAM" id="Phobius"/>
    </source>
</evidence>
<evidence type="ECO:0000313" key="10">
    <source>
        <dbReference type="Proteomes" id="UP000247978"/>
    </source>
</evidence>
<dbReference type="PROSITE" id="PS50885">
    <property type="entry name" value="HAMP"/>
    <property type="match status" value="1"/>
</dbReference>
<keyword evidence="2" id="KW-1003">Cell membrane</keyword>
<evidence type="ECO:0000256" key="3">
    <source>
        <dbReference type="ARBA" id="ARBA00022553"/>
    </source>
</evidence>
<keyword evidence="3" id="KW-0597">Phosphoprotein</keyword>
<comment type="caution">
    <text evidence="9">The sequence shown here is derived from an EMBL/GenBank/DDBJ whole genome shotgun (WGS) entry which is preliminary data.</text>
</comment>
<keyword evidence="10" id="KW-1185">Reference proteome</keyword>
<organism evidence="9 10">
    <name type="scientific">Pseudogracilibacillus auburnensis</name>
    <dbReference type="NCBI Taxonomy" id="1494959"/>
    <lineage>
        <taxon>Bacteria</taxon>
        <taxon>Bacillati</taxon>
        <taxon>Bacillota</taxon>
        <taxon>Bacilli</taxon>
        <taxon>Bacillales</taxon>
        <taxon>Bacillaceae</taxon>
        <taxon>Pseudogracilibacillus</taxon>
    </lineage>
</organism>
<dbReference type="SMART" id="SM00304">
    <property type="entry name" value="HAMP"/>
    <property type="match status" value="1"/>
</dbReference>
<keyword evidence="6 7" id="KW-0472">Membrane</keyword>
<dbReference type="RefSeq" id="WP_110394145.1">
    <property type="nucleotide sequence ID" value="NZ_JBHUHB010000001.1"/>
</dbReference>
<feature type="transmembrane region" description="Helical" evidence="7">
    <location>
        <begin position="20"/>
        <end position="38"/>
    </location>
</feature>
<gene>
    <name evidence="9" type="ORF">DFR56_102197</name>
</gene>
<dbReference type="Gene3D" id="3.30.565.10">
    <property type="entry name" value="Histidine kinase-like ATPase, C-terminal domain"/>
    <property type="match status" value="1"/>
</dbReference>
<dbReference type="SUPFAM" id="SSF55874">
    <property type="entry name" value="ATPase domain of HSP90 chaperone/DNA topoisomerase II/histidine kinase"/>
    <property type="match status" value="1"/>
</dbReference>
<dbReference type="GO" id="GO:0000155">
    <property type="term" value="F:phosphorelay sensor kinase activity"/>
    <property type="evidence" value="ECO:0007669"/>
    <property type="project" value="InterPro"/>
</dbReference>
<evidence type="ECO:0000256" key="5">
    <source>
        <dbReference type="ARBA" id="ARBA00022777"/>
    </source>
</evidence>
<keyword evidence="5 9" id="KW-0418">Kinase</keyword>
<dbReference type="PANTHER" id="PTHR34220:SF7">
    <property type="entry name" value="SENSOR HISTIDINE KINASE YPDA"/>
    <property type="match status" value="1"/>
</dbReference>
<dbReference type="Pfam" id="PF06580">
    <property type="entry name" value="His_kinase"/>
    <property type="match status" value="1"/>
</dbReference>
<feature type="transmembrane region" description="Helical" evidence="7">
    <location>
        <begin position="286"/>
        <end position="307"/>
    </location>
</feature>
<dbReference type="PANTHER" id="PTHR34220">
    <property type="entry name" value="SENSOR HISTIDINE KINASE YPDA"/>
    <property type="match status" value="1"/>
</dbReference>
<keyword evidence="7" id="KW-1133">Transmembrane helix</keyword>
<dbReference type="EMBL" id="QJJQ01000002">
    <property type="protein sequence ID" value="PXW89420.1"/>
    <property type="molecule type" value="Genomic_DNA"/>
</dbReference>
<dbReference type="Pfam" id="PF00672">
    <property type="entry name" value="HAMP"/>
    <property type="match status" value="1"/>
</dbReference>
<sequence length="600" mass="70018">MSLLQNFFYFIMNRTFFTKIFISIFISSFIGIVTIAIINHQYFKHILINNEMERVQQSINQSAVNLDNLLSRIINDMDYFITYYESDIIHINTNNQTNPADVEKFMNDLETFQLRFTDELESVFYYKEDEQSKDPIFIHNNNLHRIPNIIYVEHEWYKHYRNNVDLPTWTVPTDQHLFYQDRSQKTVWLTIGKYSKGSEFGIFVIRINSKIFSDLFRELANDDLMIEIRDGNGNEVYATHSTDHLINNSDWLETTSTLEKSEFNIHVFINKLAITDKVNQVQSINLMMVPLILVVTFLFSLILSLTLSRPIKEMLRLLKQVENGNFDVRFPNRYKDEIGILGKGFNKMIANVKNLIDQVFVIKMDKLKMELKQKESTILAMQNQINPHFLYNTLETINCHAIVHHVPSISNMSQALADFFRYSIEKNQIIVSLQEEVTHVETYLHILNERYPEIEISINIPEPFYSYSIIKLSLQPLIENAFQHAFSGERDYYLNIYTEDINELQYSVCIEDNGEGMDKDKLDALNESLNNLSANVDATIDKDKNKKSFHHGIGILNVHSRILLSFGSSHGVRLKESMSGGLLIQITLPKKGNEHETINR</sequence>
<protein>
    <submittedName>
        <fullName evidence="9">Two-component system sensor histidine kinase YesM</fullName>
    </submittedName>
</protein>